<dbReference type="Proteomes" id="UP000827721">
    <property type="component" value="Unassembled WGS sequence"/>
</dbReference>
<dbReference type="EMBL" id="JAFEMO010000008">
    <property type="protein sequence ID" value="KAH7566764.1"/>
    <property type="molecule type" value="Genomic_DNA"/>
</dbReference>
<evidence type="ECO:0000313" key="3">
    <source>
        <dbReference type="Proteomes" id="UP000827721"/>
    </source>
</evidence>
<reference evidence="2 3" key="1">
    <citation type="submission" date="2021-02" db="EMBL/GenBank/DDBJ databases">
        <title>Plant Genome Project.</title>
        <authorList>
            <person name="Zhang R.-G."/>
        </authorList>
    </citation>
    <scope>NUCLEOTIDE SEQUENCE [LARGE SCALE GENOMIC DNA]</scope>
    <source>
        <tissue evidence="2">Leaves</tissue>
    </source>
</reference>
<evidence type="ECO:0000313" key="2">
    <source>
        <dbReference type="EMBL" id="KAH7566764.1"/>
    </source>
</evidence>
<feature type="region of interest" description="Disordered" evidence="1">
    <location>
        <begin position="106"/>
        <end position="209"/>
    </location>
</feature>
<protein>
    <recommendedName>
        <fullName evidence="4">RNase H type-1 domain-containing protein</fullName>
    </recommendedName>
</protein>
<proteinExistence type="predicted"/>
<name>A0ABQ8HQY8_9ROSI</name>
<evidence type="ECO:0008006" key="4">
    <source>
        <dbReference type="Google" id="ProtNLM"/>
    </source>
</evidence>
<evidence type="ECO:0000256" key="1">
    <source>
        <dbReference type="SAM" id="MobiDB-lite"/>
    </source>
</evidence>
<organism evidence="2 3">
    <name type="scientific">Xanthoceras sorbifolium</name>
    <dbReference type="NCBI Taxonomy" id="99658"/>
    <lineage>
        <taxon>Eukaryota</taxon>
        <taxon>Viridiplantae</taxon>
        <taxon>Streptophyta</taxon>
        <taxon>Embryophyta</taxon>
        <taxon>Tracheophyta</taxon>
        <taxon>Spermatophyta</taxon>
        <taxon>Magnoliopsida</taxon>
        <taxon>eudicotyledons</taxon>
        <taxon>Gunneridae</taxon>
        <taxon>Pentapetalae</taxon>
        <taxon>rosids</taxon>
        <taxon>malvids</taxon>
        <taxon>Sapindales</taxon>
        <taxon>Sapindaceae</taxon>
        <taxon>Xanthoceroideae</taxon>
        <taxon>Xanthoceras</taxon>
    </lineage>
</organism>
<keyword evidence="3" id="KW-1185">Reference proteome</keyword>
<comment type="caution">
    <text evidence="2">The sequence shown here is derived from an EMBL/GenBank/DDBJ whole genome shotgun (WGS) entry which is preliminary data.</text>
</comment>
<feature type="compositionally biased region" description="Polar residues" evidence="1">
    <location>
        <begin position="150"/>
        <end position="167"/>
    </location>
</feature>
<gene>
    <name evidence="2" type="ORF">JRO89_XS08G0231400</name>
</gene>
<sequence length="621" mass="66920">MLLSLQQSLLCKLSAVQLCFNTSACSHLHMFLSWSSCSMKCLVTTKSAMLANTVGANSADAKSAHMLSAIASPMMSSRFSISATPNVLISHLNQNPEKSQHFHLKLAPPASKRGSRSGSLKAGEDPEALLCSRSGGDPSPKLAQPLSKAVQETPNLPPNSMDSSVTTRGRRSEGLHPGSGLETLHLTNPGGGQQLPSARIHQTGDHPSFPMAEHLVFSAQHPPEKMVEGPGGGANPDFHCKRARSDCDDLEDSDGKVKDRTVGKSFTKVHCGSRPPVEEMCGTSKATETGIKQRPIVSKPISSKPVGGNGSRFDVLSEQMVEESDAIMEGKVLKGKDLLTTSGEPDTPLAAGKTVLRDIPNRGKTPRRDQMALKAGTSKIKKVPFPKKGLLNFRSPPILLQKEVVLNPNPVDDMEDVCEDSEVLQSLHKDVLNSDMADKEKMRATSGDPQNLIGELFPSIVDLNADHVRTAHPTAIACVASYDPAKVIQLKNAVFLHLLLMYNVQPLDLQNSLLTTCLVYWGSSLKRPHLCKLKLNTDAVVVKDSMAIGIGAVIRGVYWAEVDATNVISSVNSRLPSRSKARFVFEDIKALCKEVRVIHCQAISRVGNMLAHNLSSLAISS</sequence>
<accession>A0ABQ8HQY8</accession>